<dbReference type="PANTHER" id="PTHR11785:SF512">
    <property type="entry name" value="SOBREMESA, ISOFORM B"/>
    <property type="match status" value="1"/>
</dbReference>
<feature type="transmembrane region" description="Helical" evidence="1">
    <location>
        <begin position="97"/>
        <end position="118"/>
    </location>
</feature>
<sequence>MNKEALLASKVVAVTWGEAVLDPTVCVLSILIPICALGSSNGNLLGAARCCMVGAQYGYVPEVFACIHKTRLTPMPGITLEGILAILIYLPSNIENLINFFSFSAWIFYGFTFVARFCCKFTKRNIEQVISVPIPLIVILVLISMYLVIASLISSPIFYYSFTYRKIELNIINKINTFLKLFFQLQKAQINI</sequence>
<evidence type="ECO:0000256" key="1">
    <source>
        <dbReference type="SAM" id="Phobius"/>
    </source>
</evidence>
<dbReference type="AlphaFoldDB" id="A0A816K679"/>
<dbReference type="EMBL" id="CAJNRE010000123">
    <property type="protein sequence ID" value="CAF1920302.1"/>
    <property type="molecule type" value="Genomic_DNA"/>
</dbReference>
<feature type="transmembrane region" description="Helical" evidence="1">
    <location>
        <begin position="130"/>
        <end position="153"/>
    </location>
</feature>
<protein>
    <submittedName>
        <fullName evidence="2">Uncharacterized protein</fullName>
    </submittedName>
</protein>
<comment type="caution">
    <text evidence="2">The sequence shown here is derived from an EMBL/GenBank/DDBJ whole genome shotgun (WGS) entry which is preliminary data.</text>
</comment>
<dbReference type="PANTHER" id="PTHR11785">
    <property type="entry name" value="AMINO ACID TRANSPORTER"/>
    <property type="match status" value="1"/>
</dbReference>
<evidence type="ECO:0000313" key="3">
    <source>
        <dbReference type="Proteomes" id="UP000663824"/>
    </source>
</evidence>
<dbReference type="Gene3D" id="1.20.1740.10">
    <property type="entry name" value="Amino acid/polyamine transporter I"/>
    <property type="match status" value="1"/>
</dbReference>
<accession>A0A816K679</accession>
<keyword evidence="1" id="KW-1133">Transmembrane helix</keyword>
<dbReference type="Proteomes" id="UP000663824">
    <property type="component" value="Unassembled WGS sequence"/>
</dbReference>
<organism evidence="2 3">
    <name type="scientific">Rotaria magnacalcarata</name>
    <dbReference type="NCBI Taxonomy" id="392030"/>
    <lineage>
        <taxon>Eukaryota</taxon>
        <taxon>Metazoa</taxon>
        <taxon>Spiralia</taxon>
        <taxon>Gnathifera</taxon>
        <taxon>Rotifera</taxon>
        <taxon>Eurotatoria</taxon>
        <taxon>Bdelloidea</taxon>
        <taxon>Philodinida</taxon>
        <taxon>Philodinidae</taxon>
        <taxon>Rotaria</taxon>
    </lineage>
</organism>
<reference evidence="2" key="1">
    <citation type="submission" date="2021-02" db="EMBL/GenBank/DDBJ databases">
        <authorList>
            <person name="Nowell W R."/>
        </authorList>
    </citation>
    <scope>NUCLEOTIDE SEQUENCE</scope>
</reference>
<keyword evidence="1" id="KW-0472">Membrane</keyword>
<name>A0A816K679_9BILA</name>
<dbReference type="GO" id="GO:0015179">
    <property type="term" value="F:L-amino acid transmembrane transporter activity"/>
    <property type="evidence" value="ECO:0007669"/>
    <property type="project" value="TreeGrafter"/>
</dbReference>
<dbReference type="InterPro" id="IPR050598">
    <property type="entry name" value="AminoAcid_Transporter"/>
</dbReference>
<gene>
    <name evidence="2" type="ORF">MBJ925_LOCUS1906</name>
</gene>
<evidence type="ECO:0000313" key="2">
    <source>
        <dbReference type="EMBL" id="CAF1920302.1"/>
    </source>
</evidence>
<proteinExistence type="predicted"/>
<keyword evidence="1" id="KW-0812">Transmembrane</keyword>